<gene>
    <name evidence="5" type="ORF">chiPu_0012859</name>
</gene>
<evidence type="ECO:0000256" key="3">
    <source>
        <dbReference type="SAM" id="Phobius"/>
    </source>
</evidence>
<evidence type="ECO:0000313" key="6">
    <source>
        <dbReference type="Proteomes" id="UP000287033"/>
    </source>
</evidence>
<name>A0A401SVL6_CHIPU</name>
<feature type="region of interest" description="Disordered" evidence="2">
    <location>
        <begin position="212"/>
        <end position="234"/>
    </location>
</feature>
<dbReference type="InterPro" id="IPR017857">
    <property type="entry name" value="Coagulation_fac-like_Gla_dom"/>
</dbReference>
<dbReference type="PANTHER" id="PTHR24278">
    <property type="entry name" value="COAGULATION FACTOR"/>
    <property type="match status" value="1"/>
</dbReference>
<dbReference type="Proteomes" id="UP000287033">
    <property type="component" value="Unassembled WGS sequence"/>
</dbReference>
<dbReference type="STRING" id="137246.A0A401SVL6"/>
<dbReference type="PROSITE" id="PS00011">
    <property type="entry name" value="GLA_1"/>
    <property type="match status" value="1"/>
</dbReference>
<dbReference type="OrthoDB" id="9945709at2759"/>
<protein>
    <recommendedName>
        <fullName evidence="4">Gla domain-containing protein</fullName>
    </recommendedName>
</protein>
<keyword evidence="3" id="KW-0472">Membrane</keyword>
<dbReference type="GO" id="GO:0005509">
    <property type="term" value="F:calcium ion binding"/>
    <property type="evidence" value="ECO:0007669"/>
    <property type="project" value="InterPro"/>
</dbReference>
<evidence type="ECO:0000259" key="4">
    <source>
        <dbReference type="PROSITE" id="PS50998"/>
    </source>
</evidence>
<proteinExistence type="predicted"/>
<dbReference type="FunFam" id="4.10.740.10:FF:000001">
    <property type="entry name" value="vitamin K-dependent protein S"/>
    <property type="match status" value="1"/>
</dbReference>
<accession>A0A401SVL6</accession>
<dbReference type="EMBL" id="BEZZ01000593">
    <property type="protein sequence ID" value="GCC34386.1"/>
    <property type="molecule type" value="Genomic_DNA"/>
</dbReference>
<dbReference type="InterPro" id="IPR000294">
    <property type="entry name" value="GLA_domain"/>
</dbReference>
<dbReference type="InterPro" id="IPR050442">
    <property type="entry name" value="Peptidase_S1_coag_factors"/>
</dbReference>
<keyword evidence="1" id="KW-1015">Disulfide bond</keyword>
<dbReference type="PANTHER" id="PTHR24278:SF38">
    <property type="entry name" value="TRANSMEMBRANE GAMMA-CARBOXYGLUTAMIC ACID PROTEIN 4"/>
    <property type="match status" value="1"/>
</dbReference>
<dbReference type="GO" id="GO:0005615">
    <property type="term" value="C:extracellular space"/>
    <property type="evidence" value="ECO:0007669"/>
    <property type="project" value="TreeGrafter"/>
</dbReference>
<feature type="compositionally biased region" description="Low complexity" evidence="2">
    <location>
        <begin position="223"/>
        <end position="234"/>
    </location>
</feature>
<keyword evidence="3" id="KW-0812">Transmembrane</keyword>
<evidence type="ECO:0000313" key="5">
    <source>
        <dbReference type="EMBL" id="GCC34386.1"/>
    </source>
</evidence>
<dbReference type="PRINTS" id="PR00001">
    <property type="entry name" value="GLABLOOD"/>
</dbReference>
<keyword evidence="3" id="KW-1133">Transmembrane helix</keyword>
<feature type="transmembrane region" description="Helical" evidence="3">
    <location>
        <begin position="147"/>
        <end position="169"/>
    </location>
</feature>
<feature type="domain" description="Gla" evidence="4">
    <location>
        <begin position="85"/>
        <end position="131"/>
    </location>
</feature>
<evidence type="ECO:0000256" key="1">
    <source>
        <dbReference type="ARBA" id="ARBA00023157"/>
    </source>
</evidence>
<dbReference type="GO" id="GO:0005886">
    <property type="term" value="C:plasma membrane"/>
    <property type="evidence" value="ECO:0007669"/>
    <property type="project" value="TreeGrafter"/>
</dbReference>
<comment type="caution">
    <text evidence="5">The sequence shown here is derived from an EMBL/GenBank/DDBJ whole genome shotgun (WGS) entry which is preliminary data.</text>
</comment>
<dbReference type="Gene3D" id="4.10.740.10">
    <property type="entry name" value="Coagulation Factor IX"/>
    <property type="match status" value="1"/>
</dbReference>
<dbReference type="Pfam" id="PF00594">
    <property type="entry name" value="Gla"/>
    <property type="match status" value="1"/>
</dbReference>
<dbReference type="AlphaFoldDB" id="A0A401SVL6"/>
<evidence type="ECO:0000256" key="2">
    <source>
        <dbReference type="SAM" id="MobiDB-lite"/>
    </source>
</evidence>
<dbReference type="InterPro" id="IPR035972">
    <property type="entry name" value="GLA-like_dom_SF"/>
</dbReference>
<reference evidence="5 6" key="1">
    <citation type="journal article" date="2018" name="Nat. Ecol. Evol.">
        <title>Shark genomes provide insights into elasmobranch evolution and the origin of vertebrates.</title>
        <authorList>
            <person name="Hara Y"/>
            <person name="Yamaguchi K"/>
            <person name="Onimaru K"/>
            <person name="Kadota M"/>
            <person name="Koyanagi M"/>
            <person name="Keeley SD"/>
            <person name="Tatsumi K"/>
            <person name="Tanaka K"/>
            <person name="Motone F"/>
            <person name="Kageyama Y"/>
            <person name="Nozu R"/>
            <person name="Adachi N"/>
            <person name="Nishimura O"/>
            <person name="Nakagawa R"/>
            <person name="Tanegashima C"/>
            <person name="Kiyatake I"/>
            <person name="Matsumoto R"/>
            <person name="Murakumo K"/>
            <person name="Nishida K"/>
            <person name="Terakita A"/>
            <person name="Kuratani S"/>
            <person name="Sato K"/>
            <person name="Hyodo S Kuraku.S."/>
        </authorList>
    </citation>
    <scope>NUCLEOTIDE SEQUENCE [LARGE SCALE GENOMIC DNA]</scope>
</reference>
<dbReference type="PROSITE" id="PS50998">
    <property type="entry name" value="GLA_2"/>
    <property type="match status" value="1"/>
</dbReference>
<dbReference type="SUPFAM" id="SSF57630">
    <property type="entry name" value="GLA-domain"/>
    <property type="match status" value="1"/>
</dbReference>
<dbReference type="OMA" id="REETCNY"/>
<sequence length="234" mass="27047">MEMAYIHAVVFLDSLMTQILDGSERWSTIMIHLLMLITQLSIFSNGMAQFPDMSEAQSSHTPKPQRKAFIRGNEARNFLGRRLLYNRWDFEIFTQGNLERECIEEICSFEEAREVFEDDRKTSIFWKHYTTKGPYAKPGITTDITTILTAFFGTVLFLILLVFFIWYYCKQRRHKDRSSARRIEETCMNPVPFTTDAESALPSYEQALVATGQYDAPPPPYPGSSSGSWKSHHS</sequence>
<keyword evidence="6" id="KW-1185">Reference proteome</keyword>
<dbReference type="SMART" id="SM00069">
    <property type="entry name" value="GLA"/>
    <property type="match status" value="1"/>
</dbReference>
<organism evidence="5 6">
    <name type="scientific">Chiloscyllium punctatum</name>
    <name type="common">Brownbanded bambooshark</name>
    <name type="synonym">Hemiscyllium punctatum</name>
    <dbReference type="NCBI Taxonomy" id="137246"/>
    <lineage>
        <taxon>Eukaryota</taxon>
        <taxon>Metazoa</taxon>
        <taxon>Chordata</taxon>
        <taxon>Craniata</taxon>
        <taxon>Vertebrata</taxon>
        <taxon>Chondrichthyes</taxon>
        <taxon>Elasmobranchii</taxon>
        <taxon>Galeomorphii</taxon>
        <taxon>Galeoidea</taxon>
        <taxon>Orectolobiformes</taxon>
        <taxon>Hemiscylliidae</taxon>
        <taxon>Chiloscyllium</taxon>
    </lineage>
</organism>